<dbReference type="GO" id="GO:0005886">
    <property type="term" value="C:plasma membrane"/>
    <property type="evidence" value="ECO:0007669"/>
    <property type="project" value="UniProtKB-SubCell"/>
</dbReference>
<keyword evidence="3" id="KW-1003">Cell membrane</keyword>
<name>A0A0B3WR86_9FIRM</name>
<feature type="transmembrane region" description="Helical" evidence="7">
    <location>
        <begin position="143"/>
        <end position="162"/>
    </location>
</feature>
<dbReference type="STRING" id="1577792.QX51_10275"/>
<keyword evidence="4 7" id="KW-0812">Transmembrane</keyword>
<feature type="transmembrane region" description="Helical" evidence="7">
    <location>
        <begin position="387"/>
        <end position="406"/>
    </location>
</feature>
<evidence type="ECO:0000256" key="5">
    <source>
        <dbReference type="ARBA" id="ARBA00022989"/>
    </source>
</evidence>
<feature type="transmembrane region" description="Helical" evidence="7">
    <location>
        <begin position="266"/>
        <end position="287"/>
    </location>
</feature>
<proteinExistence type="predicted"/>
<feature type="transmembrane region" description="Helical" evidence="7">
    <location>
        <begin position="48"/>
        <end position="76"/>
    </location>
</feature>
<dbReference type="InterPro" id="IPR036259">
    <property type="entry name" value="MFS_trans_sf"/>
</dbReference>
<feature type="transmembrane region" description="Helical" evidence="7">
    <location>
        <begin position="232"/>
        <end position="254"/>
    </location>
</feature>
<feature type="transmembrane region" description="Helical" evidence="7">
    <location>
        <begin position="83"/>
        <end position="100"/>
    </location>
</feature>
<sequence length="428" mass="45909">MMTNSINKKNFSTAWLIVIACVLIQAIPFGVASNIQPQFVSYVVEEFGFTLAGFSLIFTIGTVASAVASPFIGALFNKVNTKVMYVVGCILSGGGFYLFSMCRELWQFYLVSALVQIGTSVISAIGVPLLINSWFDDVTKGKAMGIAFAGSGLGNIFLQQLVTSSLAANGPSRTYMMFGILSLIVGLPVSIFLLRMPRDGSEIVRGKNSTVPSDTPSNKMGYSFKEATKLSYFWVFGLGLFFLGMYVSALAVQFPAYLKTNVGMSPVLVGTVGSVFAIFCLLGNLIGGAIFDKLGITKSLFVAFGLSAFACLSLMFAKEMPMLAFAFAILKGLSVFAYMIGPSILTGSFFGQKEYGAILGVIQIFFAVGFAAGSSVFGVFVDKFGYRVAWISVFAFIIICYLALIASSKGMDKLNSSRYDDDNIDKAG</sequence>
<dbReference type="Gene3D" id="1.20.1250.20">
    <property type="entry name" value="MFS general substrate transporter like domains"/>
    <property type="match status" value="2"/>
</dbReference>
<feature type="transmembrane region" description="Helical" evidence="7">
    <location>
        <begin position="106"/>
        <end position="131"/>
    </location>
</feature>
<dbReference type="PANTHER" id="PTHR23517">
    <property type="entry name" value="RESISTANCE PROTEIN MDTM, PUTATIVE-RELATED-RELATED"/>
    <property type="match status" value="1"/>
</dbReference>
<dbReference type="Pfam" id="PF07690">
    <property type="entry name" value="MFS_1"/>
    <property type="match status" value="1"/>
</dbReference>
<gene>
    <name evidence="9" type="ORF">QX51_10275</name>
</gene>
<keyword evidence="10" id="KW-1185">Reference proteome</keyword>
<evidence type="ECO:0000256" key="2">
    <source>
        <dbReference type="ARBA" id="ARBA00022448"/>
    </source>
</evidence>
<evidence type="ECO:0000313" key="10">
    <source>
        <dbReference type="Proteomes" id="UP000031189"/>
    </source>
</evidence>
<evidence type="ECO:0000313" key="9">
    <source>
        <dbReference type="EMBL" id="KHS57070.1"/>
    </source>
</evidence>
<dbReference type="InterPro" id="IPR020846">
    <property type="entry name" value="MFS_dom"/>
</dbReference>
<protein>
    <submittedName>
        <fullName evidence="9">Transporter</fullName>
    </submittedName>
</protein>
<dbReference type="OrthoDB" id="182417at2"/>
<accession>A0A0B3WR86</accession>
<keyword evidence="5 7" id="KW-1133">Transmembrane helix</keyword>
<dbReference type="PROSITE" id="PS50850">
    <property type="entry name" value="MFS"/>
    <property type="match status" value="1"/>
</dbReference>
<feature type="transmembrane region" description="Helical" evidence="7">
    <location>
        <begin position="357"/>
        <end position="381"/>
    </location>
</feature>
<evidence type="ECO:0000256" key="1">
    <source>
        <dbReference type="ARBA" id="ARBA00004651"/>
    </source>
</evidence>
<dbReference type="GO" id="GO:0022857">
    <property type="term" value="F:transmembrane transporter activity"/>
    <property type="evidence" value="ECO:0007669"/>
    <property type="project" value="InterPro"/>
</dbReference>
<dbReference type="EMBL" id="JWHR01000093">
    <property type="protein sequence ID" value="KHS57070.1"/>
    <property type="molecule type" value="Genomic_DNA"/>
</dbReference>
<feature type="transmembrane region" description="Helical" evidence="7">
    <location>
        <begin position="174"/>
        <end position="194"/>
    </location>
</feature>
<comment type="caution">
    <text evidence="9">The sequence shown here is derived from an EMBL/GenBank/DDBJ whole genome shotgun (WGS) entry which is preliminary data.</text>
</comment>
<evidence type="ECO:0000256" key="3">
    <source>
        <dbReference type="ARBA" id="ARBA00022475"/>
    </source>
</evidence>
<dbReference type="SUPFAM" id="SSF103473">
    <property type="entry name" value="MFS general substrate transporter"/>
    <property type="match status" value="1"/>
</dbReference>
<dbReference type="AlphaFoldDB" id="A0A0B3WR86"/>
<dbReference type="PANTHER" id="PTHR23517:SF3">
    <property type="entry name" value="INTEGRAL MEMBRANE TRANSPORT PROTEIN"/>
    <property type="match status" value="1"/>
</dbReference>
<feature type="transmembrane region" description="Helical" evidence="7">
    <location>
        <begin position="299"/>
        <end position="317"/>
    </location>
</feature>
<dbReference type="InterPro" id="IPR050171">
    <property type="entry name" value="MFS_Transporters"/>
</dbReference>
<organism evidence="9 10">
    <name type="scientific">Terrisporobacter othiniensis</name>
    <dbReference type="NCBI Taxonomy" id="1577792"/>
    <lineage>
        <taxon>Bacteria</taxon>
        <taxon>Bacillati</taxon>
        <taxon>Bacillota</taxon>
        <taxon>Clostridia</taxon>
        <taxon>Peptostreptococcales</taxon>
        <taxon>Peptostreptococcaceae</taxon>
        <taxon>Terrisporobacter</taxon>
    </lineage>
</organism>
<comment type="subcellular location">
    <subcellularLocation>
        <location evidence="1">Cell membrane</location>
        <topology evidence="1">Multi-pass membrane protein</topology>
    </subcellularLocation>
</comment>
<feature type="domain" description="Major facilitator superfamily (MFS) profile" evidence="8">
    <location>
        <begin position="232"/>
        <end position="428"/>
    </location>
</feature>
<dbReference type="Proteomes" id="UP000031189">
    <property type="component" value="Unassembled WGS sequence"/>
</dbReference>
<keyword evidence="6 7" id="KW-0472">Membrane</keyword>
<evidence type="ECO:0000256" key="7">
    <source>
        <dbReference type="SAM" id="Phobius"/>
    </source>
</evidence>
<evidence type="ECO:0000256" key="6">
    <source>
        <dbReference type="ARBA" id="ARBA00023136"/>
    </source>
</evidence>
<evidence type="ECO:0000259" key="8">
    <source>
        <dbReference type="PROSITE" id="PS50850"/>
    </source>
</evidence>
<dbReference type="NCBIfam" id="NF038246">
    <property type="entry name" value="bile_salt_MFS"/>
    <property type="match status" value="1"/>
</dbReference>
<dbReference type="InterPro" id="IPR011701">
    <property type="entry name" value="MFS"/>
</dbReference>
<keyword evidence="2" id="KW-0813">Transport</keyword>
<dbReference type="CDD" id="cd17355">
    <property type="entry name" value="MFS_YcxA_like"/>
    <property type="match status" value="1"/>
</dbReference>
<feature type="transmembrane region" description="Helical" evidence="7">
    <location>
        <begin position="323"/>
        <end position="345"/>
    </location>
</feature>
<reference evidence="9 10" key="1">
    <citation type="submission" date="2014-12" db="EMBL/GenBank/DDBJ databases">
        <title>Draft genome sequence of Terrisporobacter sp. 08-306576, isolated from the blood culture of a bacteremia patient.</title>
        <authorList>
            <person name="Lund L.C."/>
            <person name="Sydenham T.V."/>
            <person name="Hogh S.V."/>
            <person name="Skov M.N."/>
            <person name="Kemp M."/>
            <person name="Justesen U.S."/>
        </authorList>
    </citation>
    <scope>NUCLEOTIDE SEQUENCE [LARGE SCALE GENOMIC DNA]</scope>
    <source>
        <strain evidence="9 10">08-306576</strain>
    </source>
</reference>
<evidence type="ECO:0000256" key="4">
    <source>
        <dbReference type="ARBA" id="ARBA00022692"/>
    </source>
</evidence>